<evidence type="ECO:0000313" key="2">
    <source>
        <dbReference type="Proteomes" id="UP000663880"/>
    </source>
</evidence>
<proteinExistence type="predicted"/>
<accession>A0A821SQH6</accession>
<name>A0A821SQH6_9NEOP</name>
<dbReference type="OrthoDB" id="7467136at2759"/>
<organism evidence="1 2">
    <name type="scientific">Pieris macdunnoughi</name>
    <dbReference type="NCBI Taxonomy" id="345717"/>
    <lineage>
        <taxon>Eukaryota</taxon>
        <taxon>Metazoa</taxon>
        <taxon>Ecdysozoa</taxon>
        <taxon>Arthropoda</taxon>
        <taxon>Hexapoda</taxon>
        <taxon>Insecta</taxon>
        <taxon>Pterygota</taxon>
        <taxon>Neoptera</taxon>
        <taxon>Endopterygota</taxon>
        <taxon>Lepidoptera</taxon>
        <taxon>Glossata</taxon>
        <taxon>Ditrysia</taxon>
        <taxon>Papilionoidea</taxon>
        <taxon>Pieridae</taxon>
        <taxon>Pierinae</taxon>
        <taxon>Pieris</taxon>
    </lineage>
</organism>
<reference evidence="1" key="1">
    <citation type="submission" date="2021-02" db="EMBL/GenBank/DDBJ databases">
        <authorList>
            <person name="Steward A R."/>
        </authorList>
    </citation>
    <scope>NUCLEOTIDE SEQUENCE</scope>
</reference>
<protein>
    <submittedName>
        <fullName evidence="1">Uncharacterized protein</fullName>
    </submittedName>
</protein>
<gene>
    <name evidence="1" type="ORF">PMACD_LOCUS7997</name>
</gene>
<dbReference type="AlphaFoldDB" id="A0A821SQH6"/>
<comment type="caution">
    <text evidence="1">The sequence shown here is derived from an EMBL/GenBank/DDBJ whole genome shotgun (WGS) entry which is preliminary data.</text>
</comment>
<dbReference type="Proteomes" id="UP000663880">
    <property type="component" value="Unassembled WGS sequence"/>
</dbReference>
<dbReference type="EMBL" id="CAJOBZ010000020">
    <property type="protein sequence ID" value="CAF4862053.1"/>
    <property type="molecule type" value="Genomic_DNA"/>
</dbReference>
<sequence>MDNIQARHSSYTNAYPSVSVDTRTFSKSDMNMSKPHCSSKLNESDIFRVKNSCEEYYKRYEYDKIPVKEHSSIDNSYKEDRMSGDTKDSMANSELDNLELKVLKNISHEFQSDDTSIESLESNIKLFKCTVQEIFDKFYNSMNDYELYKQRYREILSKKNDSILEMENFIKNMIQNILSISETSVDNIKIESNVPVVPQENTAVETYKNENYSCESADDSKCRNKKEETLNIYLLSVAPYVAIKMNNRNQLSEIDIRDSSIDELEGQLASAENIKMIAAKKRQLERYITQHHVQHNDRSIPIKVSCPKKDISLNEDFAKDSQEENMSLISKICNYICKKFRKTSF</sequence>
<keyword evidence="2" id="KW-1185">Reference proteome</keyword>
<evidence type="ECO:0000313" key="1">
    <source>
        <dbReference type="EMBL" id="CAF4862053.1"/>
    </source>
</evidence>